<dbReference type="InterPro" id="IPR005269">
    <property type="entry name" value="LOG"/>
</dbReference>
<dbReference type="InterPro" id="IPR031100">
    <property type="entry name" value="LOG_fam"/>
</dbReference>
<comment type="caution">
    <text evidence="2">The sequence shown here is derived from an EMBL/GenBank/DDBJ whole genome shotgun (WGS) entry which is preliminary data.</text>
</comment>
<dbReference type="SUPFAM" id="SSF102405">
    <property type="entry name" value="MCP/YpsA-like"/>
    <property type="match status" value="1"/>
</dbReference>
<keyword evidence="1" id="KW-0378">Hydrolase</keyword>
<dbReference type="EMBL" id="AYZK01000005">
    <property type="protein sequence ID" value="KRM86818.1"/>
    <property type="molecule type" value="Genomic_DNA"/>
</dbReference>
<name>A0A0R2C765_9LACO</name>
<evidence type="ECO:0000313" key="3">
    <source>
        <dbReference type="Proteomes" id="UP000051789"/>
    </source>
</evidence>
<dbReference type="GO" id="GO:0009691">
    <property type="term" value="P:cytokinin biosynthetic process"/>
    <property type="evidence" value="ECO:0007669"/>
    <property type="project" value="UniProtKB-UniRule"/>
</dbReference>
<evidence type="ECO:0000256" key="1">
    <source>
        <dbReference type="RuleBase" id="RU363015"/>
    </source>
</evidence>
<dbReference type="Proteomes" id="UP000051789">
    <property type="component" value="Unassembled WGS sequence"/>
</dbReference>
<dbReference type="PATRIC" id="fig|1423810.4.peg.1721"/>
<dbReference type="Pfam" id="PF03641">
    <property type="entry name" value="Lysine_decarbox"/>
    <property type="match status" value="1"/>
</dbReference>
<dbReference type="NCBIfam" id="TIGR00730">
    <property type="entry name" value="Rossman fold protein, TIGR00730 family"/>
    <property type="match status" value="1"/>
</dbReference>
<keyword evidence="3" id="KW-1185">Reference proteome</keyword>
<dbReference type="EC" id="3.2.2.n1" evidence="1"/>
<dbReference type="Gene3D" id="3.40.50.450">
    <property type="match status" value="1"/>
</dbReference>
<dbReference type="PANTHER" id="PTHR31223">
    <property type="entry name" value="LOG FAMILY PROTEIN YJL055W"/>
    <property type="match status" value="1"/>
</dbReference>
<evidence type="ECO:0000313" key="2">
    <source>
        <dbReference type="EMBL" id="KRM86818.1"/>
    </source>
</evidence>
<organism evidence="2 3">
    <name type="scientific">Lacticaseibacillus thailandensis DSM 22698 = JCM 13996</name>
    <dbReference type="NCBI Taxonomy" id="1423810"/>
    <lineage>
        <taxon>Bacteria</taxon>
        <taxon>Bacillati</taxon>
        <taxon>Bacillota</taxon>
        <taxon>Bacilli</taxon>
        <taxon>Lactobacillales</taxon>
        <taxon>Lactobacillaceae</taxon>
        <taxon>Lacticaseibacillus</taxon>
    </lineage>
</organism>
<reference evidence="2 3" key="1">
    <citation type="journal article" date="2015" name="Genome Announc.">
        <title>Expanding the biotechnology potential of lactobacilli through comparative genomics of 213 strains and associated genera.</title>
        <authorList>
            <person name="Sun Z."/>
            <person name="Harris H.M."/>
            <person name="McCann A."/>
            <person name="Guo C."/>
            <person name="Argimon S."/>
            <person name="Zhang W."/>
            <person name="Yang X."/>
            <person name="Jeffery I.B."/>
            <person name="Cooney J.C."/>
            <person name="Kagawa T.F."/>
            <person name="Liu W."/>
            <person name="Song Y."/>
            <person name="Salvetti E."/>
            <person name="Wrobel A."/>
            <person name="Rasinkangas P."/>
            <person name="Parkhill J."/>
            <person name="Rea M.C."/>
            <person name="O'Sullivan O."/>
            <person name="Ritari J."/>
            <person name="Douillard F.P."/>
            <person name="Paul Ross R."/>
            <person name="Yang R."/>
            <person name="Briner A.E."/>
            <person name="Felis G.E."/>
            <person name="de Vos W.M."/>
            <person name="Barrangou R."/>
            <person name="Klaenhammer T.R."/>
            <person name="Caufield P.W."/>
            <person name="Cui Y."/>
            <person name="Zhang H."/>
            <person name="O'Toole P.W."/>
        </authorList>
    </citation>
    <scope>NUCLEOTIDE SEQUENCE [LARGE SCALE GENOMIC DNA]</scope>
    <source>
        <strain evidence="2 3">DSM 22698</strain>
    </source>
</reference>
<sequence>MMVVKLSVFCGSRYGVKKSYEQVAHALGWYLGSHHIELVYGGSVSGIMGTISGATLAAGGDVTGIYPDGLFDSELPRRNTTHAIRTSTIDERKKLLIEEPDAFLVFPGGFGTLEEISQAISWMTIGLVEIKPIGIFNMDKFYDPLVAQLQVFVDQGFATDIMSHIHVSDNFEELVQSLDADRQALDAAVAVK</sequence>
<dbReference type="GO" id="GO:0016787">
    <property type="term" value="F:hydrolase activity"/>
    <property type="evidence" value="ECO:0007669"/>
    <property type="project" value="UniProtKB-KW"/>
</dbReference>
<keyword evidence="1" id="KW-0203">Cytokinin biosynthesis</keyword>
<gene>
    <name evidence="2" type="ORF">FD19_GL001675</name>
</gene>
<dbReference type="STRING" id="1423810.FD19_GL001675"/>
<accession>A0A0R2C765</accession>
<proteinExistence type="inferred from homology"/>
<protein>
    <recommendedName>
        <fullName evidence="1">Cytokinin riboside 5'-monophosphate phosphoribohydrolase</fullName>
        <ecNumber evidence="1">3.2.2.n1</ecNumber>
    </recommendedName>
</protein>
<dbReference type="AlphaFoldDB" id="A0A0R2C765"/>
<comment type="similarity">
    <text evidence="1">Belongs to the LOG family.</text>
</comment>